<evidence type="ECO:0000256" key="12">
    <source>
        <dbReference type="ARBA" id="ARBA00023170"/>
    </source>
</evidence>
<keyword evidence="6 14" id="KW-0812">Transmembrane</keyword>
<dbReference type="SUPFAM" id="SSF56935">
    <property type="entry name" value="Porins"/>
    <property type="match status" value="1"/>
</dbReference>
<evidence type="ECO:0000256" key="9">
    <source>
        <dbReference type="ARBA" id="ARBA00023065"/>
    </source>
</evidence>
<evidence type="ECO:0000313" key="18">
    <source>
        <dbReference type="EMBL" id="MCK8782290.1"/>
    </source>
</evidence>
<sequence length="698" mass="76938">MVTINSALRHHKLSFIAGASLALQAGLGVAQDAQTELETIVLEAESDAILVQEGYVGKTDRIGTKTDTPLVELPQSVSVVTQDQIEDQRPRTLNEALTYTAGANPNTFGFDTRYDAFYLRGFPAYYNGMFRDGLRQFNGPSAWLRTEPYGLEGITVLKGPASSLYGVSGPGGIVNMVTKRPKDEAFREIEAGIGQDNRYQAGIDLSGPVSEDESLLYRLTAMGRKSDTELAGYPDDKFYIAPAFTWKPDEDTKFTILTEYSKAHTGGTAFFYQPVYGEVTDIYGGDPGWNDFDQTQGRIGYEFEHRLNEVVTLRQNLRFSAVDSDLQYSGLYGAVPTRYWGYYEEDMKNFAVDNVAQFEFDTGSVSHTAVAGVDYNWSDYSAYSAVSYTTLADLEVANPPFSGSQKSNMVGIYLHDQMKWDDLTLFASARYDWVNTIAIDSGFARTEQTDSGFSGRIGLSYRTELGLIPYASYSTSFSPNVGFVYDDPSTNDNRVADPTIGKQKEIGVKYEVPDTNAVLSAAVFDIDQKDGVVFDTSSGINKQVQRDLNSRGIELEATASFDNGFSLVASYTYMRMKIERGAAGTEGNELSATPNHIAALWGHYLVETGPLQGLGMGAGLRYVGKSYGDDENSFVNGARVFADAAISYDFGYRNPDLQGLTLQVNAKNLFDTKKPMCSAGSCYWDEGRTIYGSLRYRF</sequence>
<comment type="caution">
    <text evidence="18">The sequence shown here is derived from an EMBL/GenBank/DDBJ whole genome shotgun (WGS) entry which is preliminary data.</text>
</comment>
<keyword evidence="9" id="KW-0406">Ion transport</keyword>
<evidence type="ECO:0000256" key="2">
    <source>
        <dbReference type="ARBA" id="ARBA00009810"/>
    </source>
</evidence>
<dbReference type="PANTHER" id="PTHR32552">
    <property type="entry name" value="FERRICHROME IRON RECEPTOR-RELATED"/>
    <property type="match status" value="1"/>
</dbReference>
<keyword evidence="4 14" id="KW-1134">Transmembrane beta strand</keyword>
<proteinExistence type="inferred from homology"/>
<dbReference type="PROSITE" id="PS52016">
    <property type="entry name" value="TONB_DEPENDENT_REC_3"/>
    <property type="match status" value="1"/>
</dbReference>
<evidence type="ECO:0000256" key="10">
    <source>
        <dbReference type="ARBA" id="ARBA00023077"/>
    </source>
</evidence>
<dbReference type="InterPro" id="IPR036942">
    <property type="entry name" value="Beta-barrel_TonB_sf"/>
</dbReference>
<dbReference type="CDD" id="cd01347">
    <property type="entry name" value="ligand_gated_channel"/>
    <property type="match status" value="1"/>
</dbReference>
<gene>
    <name evidence="18" type="ORF">M0654_20125</name>
</gene>
<dbReference type="EMBL" id="JALPRY010000025">
    <property type="protein sequence ID" value="MCK8782290.1"/>
    <property type="molecule type" value="Genomic_DNA"/>
</dbReference>
<keyword evidence="19" id="KW-1185">Reference proteome</keyword>
<keyword evidence="13 14" id="KW-0998">Cell outer membrane</keyword>
<keyword evidence="7" id="KW-0732">Signal</keyword>
<dbReference type="InterPro" id="IPR010105">
    <property type="entry name" value="TonB_sidphr_rcpt"/>
</dbReference>
<name>A0ABT0IWR1_9HYPH</name>
<evidence type="ECO:0000256" key="3">
    <source>
        <dbReference type="ARBA" id="ARBA00022448"/>
    </source>
</evidence>
<keyword evidence="12 18" id="KW-0675">Receptor</keyword>
<feature type="domain" description="TonB-dependent receptor-like beta-barrel" evidence="16">
    <location>
        <begin position="265"/>
        <end position="669"/>
    </location>
</feature>
<dbReference type="RefSeq" id="WP_248684606.1">
    <property type="nucleotide sequence ID" value="NZ_JALPRY010000025.1"/>
</dbReference>
<dbReference type="NCBIfam" id="NF010650">
    <property type="entry name" value="PRK14049.1"/>
    <property type="match status" value="1"/>
</dbReference>
<evidence type="ECO:0000256" key="1">
    <source>
        <dbReference type="ARBA" id="ARBA00004571"/>
    </source>
</evidence>
<dbReference type="InterPro" id="IPR000531">
    <property type="entry name" value="Beta-barrel_TonB"/>
</dbReference>
<evidence type="ECO:0000259" key="16">
    <source>
        <dbReference type="Pfam" id="PF00593"/>
    </source>
</evidence>
<dbReference type="Pfam" id="PF00593">
    <property type="entry name" value="TonB_dep_Rec_b-barrel"/>
    <property type="match status" value="1"/>
</dbReference>
<dbReference type="NCBIfam" id="TIGR01783">
    <property type="entry name" value="TonB-siderophor"/>
    <property type="match status" value="1"/>
</dbReference>
<dbReference type="Gene3D" id="2.40.170.20">
    <property type="entry name" value="TonB-dependent receptor, beta-barrel domain"/>
    <property type="match status" value="1"/>
</dbReference>
<evidence type="ECO:0000256" key="6">
    <source>
        <dbReference type="ARBA" id="ARBA00022692"/>
    </source>
</evidence>
<evidence type="ECO:0000313" key="19">
    <source>
        <dbReference type="Proteomes" id="UP001202827"/>
    </source>
</evidence>
<evidence type="ECO:0000256" key="14">
    <source>
        <dbReference type="PROSITE-ProRule" id="PRU01360"/>
    </source>
</evidence>
<evidence type="ECO:0000256" key="15">
    <source>
        <dbReference type="RuleBase" id="RU003357"/>
    </source>
</evidence>
<comment type="subcellular location">
    <subcellularLocation>
        <location evidence="1 14">Cell outer membrane</location>
        <topology evidence="1 14">Multi-pass membrane protein</topology>
    </subcellularLocation>
</comment>
<organism evidence="18 19">
    <name type="scientific">Neorhizobium turbinariae</name>
    <dbReference type="NCBI Taxonomy" id="2937795"/>
    <lineage>
        <taxon>Bacteria</taxon>
        <taxon>Pseudomonadati</taxon>
        <taxon>Pseudomonadota</taxon>
        <taxon>Alphaproteobacteria</taxon>
        <taxon>Hyphomicrobiales</taxon>
        <taxon>Rhizobiaceae</taxon>
        <taxon>Rhizobium/Agrobacterium group</taxon>
        <taxon>Neorhizobium</taxon>
    </lineage>
</organism>
<keyword evidence="11 14" id="KW-0472">Membrane</keyword>
<dbReference type="PANTHER" id="PTHR32552:SF68">
    <property type="entry name" value="FERRICHROME OUTER MEMBRANE TRANSPORTER_PHAGE RECEPTOR"/>
    <property type="match status" value="1"/>
</dbReference>
<keyword evidence="3 14" id="KW-0813">Transport</keyword>
<accession>A0ABT0IWR1</accession>
<evidence type="ECO:0000256" key="7">
    <source>
        <dbReference type="ARBA" id="ARBA00022729"/>
    </source>
</evidence>
<evidence type="ECO:0000256" key="11">
    <source>
        <dbReference type="ARBA" id="ARBA00023136"/>
    </source>
</evidence>
<evidence type="ECO:0000256" key="4">
    <source>
        <dbReference type="ARBA" id="ARBA00022452"/>
    </source>
</evidence>
<reference evidence="18 19" key="1">
    <citation type="submission" date="2022-04" db="EMBL/GenBank/DDBJ databases">
        <title>Rhizobium coralii sp. nov., isolated from coral Turbinaria peltata.</title>
        <authorList>
            <person name="Sun H."/>
        </authorList>
    </citation>
    <scope>NUCLEOTIDE SEQUENCE [LARGE SCALE GENOMIC DNA]</scope>
    <source>
        <strain evidence="18 19">NTR19</strain>
    </source>
</reference>
<keyword evidence="10 15" id="KW-0798">TonB box</keyword>
<keyword evidence="8" id="KW-0408">Iron</keyword>
<dbReference type="InterPro" id="IPR037066">
    <property type="entry name" value="Plug_dom_sf"/>
</dbReference>
<evidence type="ECO:0000256" key="8">
    <source>
        <dbReference type="ARBA" id="ARBA00023004"/>
    </source>
</evidence>
<dbReference type="InterPro" id="IPR012910">
    <property type="entry name" value="Plug_dom"/>
</dbReference>
<comment type="similarity">
    <text evidence="2 14 15">Belongs to the TonB-dependent receptor family.</text>
</comment>
<dbReference type="Pfam" id="PF07715">
    <property type="entry name" value="Plug"/>
    <property type="match status" value="1"/>
</dbReference>
<keyword evidence="5" id="KW-0410">Iron transport</keyword>
<dbReference type="InterPro" id="IPR039426">
    <property type="entry name" value="TonB-dep_rcpt-like"/>
</dbReference>
<evidence type="ECO:0000256" key="13">
    <source>
        <dbReference type="ARBA" id="ARBA00023237"/>
    </source>
</evidence>
<protein>
    <submittedName>
        <fullName evidence="18">TonB-dependent siderophore receptor</fullName>
    </submittedName>
</protein>
<evidence type="ECO:0000259" key="17">
    <source>
        <dbReference type="Pfam" id="PF07715"/>
    </source>
</evidence>
<dbReference type="Gene3D" id="2.170.130.10">
    <property type="entry name" value="TonB-dependent receptor, plug domain"/>
    <property type="match status" value="1"/>
</dbReference>
<evidence type="ECO:0000256" key="5">
    <source>
        <dbReference type="ARBA" id="ARBA00022496"/>
    </source>
</evidence>
<feature type="domain" description="TonB-dependent receptor plug" evidence="17">
    <location>
        <begin position="70"/>
        <end position="173"/>
    </location>
</feature>
<dbReference type="Proteomes" id="UP001202827">
    <property type="component" value="Unassembled WGS sequence"/>
</dbReference>